<name>E2ASY6_CAMFO</name>
<dbReference type="GO" id="GO:0003676">
    <property type="term" value="F:nucleic acid binding"/>
    <property type="evidence" value="ECO:0007669"/>
    <property type="project" value="InterPro"/>
</dbReference>
<dbReference type="AlphaFoldDB" id="E2ASY6"/>
<evidence type="ECO:0000313" key="2">
    <source>
        <dbReference type="Proteomes" id="UP000000311"/>
    </source>
</evidence>
<proteinExistence type="predicted"/>
<dbReference type="InterPro" id="IPR012337">
    <property type="entry name" value="RNaseH-like_sf"/>
</dbReference>
<dbReference type="InParanoid" id="E2ASY6"/>
<dbReference type="Gene3D" id="3.30.420.10">
    <property type="entry name" value="Ribonuclease H-like superfamily/Ribonuclease H"/>
    <property type="match status" value="1"/>
</dbReference>
<gene>
    <name evidence="1" type="ORF">EAG_10649</name>
</gene>
<organism evidence="2">
    <name type="scientific">Camponotus floridanus</name>
    <name type="common">Florida carpenter ant</name>
    <dbReference type="NCBI Taxonomy" id="104421"/>
    <lineage>
        <taxon>Eukaryota</taxon>
        <taxon>Metazoa</taxon>
        <taxon>Ecdysozoa</taxon>
        <taxon>Arthropoda</taxon>
        <taxon>Hexapoda</taxon>
        <taxon>Insecta</taxon>
        <taxon>Pterygota</taxon>
        <taxon>Neoptera</taxon>
        <taxon>Endopterygota</taxon>
        <taxon>Hymenoptera</taxon>
        <taxon>Apocrita</taxon>
        <taxon>Aculeata</taxon>
        <taxon>Formicoidea</taxon>
        <taxon>Formicidae</taxon>
        <taxon>Formicinae</taxon>
        <taxon>Camponotus</taxon>
    </lineage>
</organism>
<dbReference type="OMA" id="REMCHIL"/>
<feature type="non-terminal residue" evidence="1">
    <location>
        <position position="57"/>
    </location>
</feature>
<dbReference type="EMBL" id="GL442436">
    <property type="protein sequence ID" value="EFN63453.1"/>
    <property type="molecule type" value="Genomic_DNA"/>
</dbReference>
<feature type="non-terminal residue" evidence="1">
    <location>
        <position position="1"/>
    </location>
</feature>
<accession>E2ASY6</accession>
<evidence type="ECO:0000313" key="1">
    <source>
        <dbReference type="EMBL" id="EFN63453.1"/>
    </source>
</evidence>
<dbReference type="Proteomes" id="UP000000311">
    <property type="component" value="Unassembled WGS sequence"/>
</dbReference>
<keyword evidence="2" id="KW-1185">Reference proteome</keyword>
<dbReference type="InterPro" id="IPR036397">
    <property type="entry name" value="RNaseH_sf"/>
</dbReference>
<dbReference type="SUPFAM" id="SSF53098">
    <property type="entry name" value="Ribonuclease H-like"/>
    <property type="match status" value="1"/>
</dbReference>
<reference evidence="1 2" key="1">
    <citation type="journal article" date="2010" name="Science">
        <title>Genomic comparison of the ants Camponotus floridanus and Harpegnathos saltator.</title>
        <authorList>
            <person name="Bonasio R."/>
            <person name="Zhang G."/>
            <person name="Ye C."/>
            <person name="Mutti N.S."/>
            <person name="Fang X."/>
            <person name="Qin N."/>
            <person name="Donahue G."/>
            <person name="Yang P."/>
            <person name="Li Q."/>
            <person name="Li C."/>
            <person name="Zhang P."/>
            <person name="Huang Z."/>
            <person name="Berger S.L."/>
            <person name="Reinberg D."/>
            <person name="Wang J."/>
            <person name="Liebig J."/>
        </authorList>
    </citation>
    <scope>NUCLEOTIDE SEQUENCE [LARGE SCALE GENOMIC DNA]</scope>
    <source>
        <strain evidence="2">C129</strain>
    </source>
</reference>
<protein>
    <recommendedName>
        <fullName evidence="3">Integrase catalytic domain-containing protein</fullName>
    </recommendedName>
</protein>
<sequence>AFPLKNIKADLFVKQVISHYGVPLEIHTDQGKNFESNIFQGITRLLGIKKTRTTVLH</sequence>
<evidence type="ECO:0008006" key="3">
    <source>
        <dbReference type="Google" id="ProtNLM"/>
    </source>
</evidence>